<name>A0A843V0N2_COLES</name>
<sequence length="97" mass="10105">MVSLQAWVSEHKVASVGAAFASAGGASLAYARRSAAAPFSPGAKPFYTRRPARVLALAMLSCAAVKQYYAITDSVLEPDADAPAAVPEGFFDPVADW</sequence>
<dbReference type="EMBL" id="NMUH01000970">
    <property type="protein sequence ID" value="MQL87344.1"/>
    <property type="molecule type" value="Genomic_DNA"/>
</dbReference>
<proteinExistence type="predicted"/>
<evidence type="ECO:0000313" key="2">
    <source>
        <dbReference type="Proteomes" id="UP000652761"/>
    </source>
</evidence>
<gene>
    <name evidence="1" type="ORF">Taro_019880</name>
</gene>
<organism evidence="1 2">
    <name type="scientific">Colocasia esculenta</name>
    <name type="common">Wild taro</name>
    <name type="synonym">Arum esculentum</name>
    <dbReference type="NCBI Taxonomy" id="4460"/>
    <lineage>
        <taxon>Eukaryota</taxon>
        <taxon>Viridiplantae</taxon>
        <taxon>Streptophyta</taxon>
        <taxon>Embryophyta</taxon>
        <taxon>Tracheophyta</taxon>
        <taxon>Spermatophyta</taxon>
        <taxon>Magnoliopsida</taxon>
        <taxon>Liliopsida</taxon>
        <taxon>Araceae</taxon>
        <taxon>Aroideae</taxon>
        <taxon>Colocasieae</taxon>
        <taxon>Colocasia</taxon>
    </lineage>
</organism>
<evidence type="ECO:0000313" key="1">
    <source>
        <dbReference type="EMBL" id="MQL87344.1"/>
    </source>
</evidence>
<protein>
    <submittedName>
        <fullName evidence="1">Uncharacterized protein</fullName>
    </submittedName>
</protein>
<dbReference type="AlphaFoldDB" id="A0A843V0N2"/>
<accession>A0A843V0N2</accession>
<reference evidence="1" key="1">
    <citation type="submission" date="2017-07" db="EMBL/GenBank/DDBJ databases">
        <title>Taro Niue Genome Assembly and Annotation.</title>
        <authorList>
            <person name="Atibalentja N."/>
            <person name="Keating K."/>
            <person name="Fields C.J."/>
        </authorList>
    </citation>
    <scope>NUCLEOTIDE SEQUENCE</scope>
    <source>
        <strain evidence="1">Niue_2</strain>
        <tissue evidence="1">Leaf</tissue>
    </source>
</reference>
<dbReference type="Proteomes" id="UP000652761">
    <property type="component" value="Unassembled WGS sequence"/>
</dbReference>
<dbReference type="OrthoDB" id="10535520at2759"/>
<keyword evidence="2" id="KW-1185">Reference proteome</keyword>
<comment type="caution">
    <text evidence="1">The sequence shown here is derived from an EMBL/GenBank/DDBJ whole genome shotgun (WGS) entry which is preliminary data.</text>
</comment>